<sequence>MRERLVAALISALIVTLTGYLLVYGLTVPLGHVRDRAITLLALHSPAPPPPPKPRIERAPSKATRRAPSARNLHNEATKVVVPPPIIPIPAPPPIIAAPKAGIGMAPSNGASDRAGPGQGAGGQGHGTGGGGTGEGDGDDIAPRQIKGRLSFSDLPADIKAAHRGASLDVRYRVGIDGRVSGCTATRSSGSAELDQLACQLIQQRFRFRPSLDPDGRPVPSFVEETHSWSIDRSPEDSDR</sequence>
<protein>
    <submittedName>
        <fullName evidence="3">Energy transducer TonB</fullName>
    </submittedName>
</protein>
<dbReference type="EMBL" id="CP115174">
    <property type="protein sequence ID" value="WBO21597.1"/>
    <property type="molecule type" value="Genomic_DNA"/>
</dbReference>
<evidence type="ECO:0000313" key="4">
    <source>
        <dbReference type="Proteomes" id="UP001210865"/>
    </source>
</evidence>
<dbReference type="Gene3D" id="3.30.1150.10">
    <property type="match status" value="1"/>
</dbReference>
<dbReference type="Pfam" id="PF03544">
    <property type="entry name" value="TonB_C"/>
    <property type="match status" value="1"/>
</dbReference>
<feature type="compositionally biased region" description="Gly residues" evidence="1">
    <location>
        <begin position="117"/>
        <end position="135"/>
    </location>
</feature>
<organism evidence="3 4">
    <name type="scientific">Sphingomonas abietis</name>
    <dbReference type="NCBI Taxonomy" id="3012344"/>
    <lineage>
        <taxon>Bacteria</taxon>
        <taxon>Pseudomonadati</taxon>
        <taxon>Pseudomonadota</taxon>
        <taxon>Alphaproteobacteria</taxon>
        <taxon>Sphingomonadales</taxon>
        <taxon>Sphingomonadaceae</taxon>
        <taxon>Sphingomonas</taxon>
    </lineage>
</organism>
<accession>A0ABY7NJ81</accession>
<feature type="region of interest" description="Disordered" evidence="1">
    <location>
        <begin position="44"/>
        <end position="77"/>
    </location>
</feature>
<dbReference type="RefSeq" id="WP_270076245.1">
    <property type="nucleotide sequence ID" value="NZ_CP115174.1"/>
</dbReference>
<reference evidence="3 4" key="1">
    <citation type="submission" date="2022-12" db="EMBL/GenBank/DDBJ databases">
        <title>Sphingomonas abieness sp. nov., an endophytic bacterium isolated from Abies koreana.</title>
        <authorList>
            <person name="Jiang L."/>
            <person name="Lee J."/>
        </authorList>
    </citation>
    <scope>NUCLEOTIDE SEQUENCE [LARGE SCALE GENOMIC DNA]</scope>
    <source>
        <strain evidence="4">PAMB 00755</strain>
    </source>
</reference>
<proteinExistence type="predicted"/>
<evidence type="ECO:0000313" key="3">
    <source>
        <dbReference type="EMBL" id="WBO21597.1"/>
    </source>
</evidence>
<dbReference type="Proteomes" id="UP001210865">
    <property type="component" value="Chromosome"/>
</dbReference>
<dbReference type="InterPro" id="IPR037682">
    <property type="entry name" value="TonB_C"/>
</dbReference>
<evidence type="ECO:0000259" key="2">
    <source>
        <dbReference type="Pfam" id="PF03544"/>
    </source>
</evidence>
<gene>
    <name evidence="3" type="ORF">PBT88_15645</name>
</gene>
<feature type="region of interest" description="Disordered" evidence="1">
    <location>
        <begin position="210"/>
        <end position="240"/>
    </location>
</feature>
<name>A0ABY7NJ81_9SPHN</name>
<feature type="domain" description="TonB C-terminal" evidence="2">
    <location>
        <begin position="156"/>
        <end position="220"/>
    </location>
</feature>
<feature type="region of interest" description="Disordered" evidence="1">
    <location>
        <begin position="106"/>
        <end position="143"/>
    </location>
</feature>
<keyword evidence="4" id="KW-1185">Reference proteome</keyword>
<dbReference type="SUPFAM" id="SSF74653">
    <property type="entry name" value="TolA/TonB C-terminal domain"/>
    <property type="match status" value="1"/>
</dbReference>
<evidence type="ECO:0000256" key="1">
    <source>
        <dbReference type="SAM" id="MobiDB-lite"/>
    </source>
</evidence>